<reference evidence="1 2" key="1">
    <citation type="journal article" date="2021" name="Hortic Res">
        <title>High-quality reference genome and annotation aids understanding of berry development for evergreen blueberry (Vaccinium darrowii).</title>
        <authorList>
            <person name="Yu J."/>
            <person name="Hulse-Kemp A.M."/>
            <person name="Babiker E."/>
            <person name="Staton M."/>
        </authorList>
    </citation>
    <scope>NUCLEOTIDE SEQUENCE [LARGE SCALE GENOMIC DNA]</scope>
    <source>
        <strain evidence="2">cv. NJ 8807/NJ 8810</strain>
        <tissue evidence="1">Young leaf</tissue>
    </source>
</reference>
<name>A0ACB7YT50_9ERIC</name>
<dbReference type="Proteomes" id="UP000828048">
    <property type="component" value="Chromosome 3"/>
</dbReference>
<proteinExistence type="predicted"/>
<evidence type="ECO:0000313" key="2">
    <source>
        <dbReference type="Proteomes" id="UP000828048"/>
    </source>
</evidence>
<comment type="caution">
    <text evidence="1">The sequence shown here is derived from an EMBL/GenBank/DDBJ whole genome shotgun (WGS) entry which is preliminary data.</text>
</comment>
<gene>
    <name evidence="1" type="ORF">Vadar_004988</name>
</gene>
<evidence type="ECO:0000313" key="1">
    <source>
        <dbReference type="EMBL" id="KAH7856740.1"/>
    </source>
</evidence>
<sequence length="254" mass="29404">MLPLDSLLVTKQELGKRIEVLKGKVLVLKHLGDESNAAVQNEIKEVTEELEQVVNEMGSLEDLYQTLIVKERQTTDKLLEARKVLIATTDMLALGVPGLRQHIWRLHFYWVEENGRNRDKALPECVQSKIPTFRGRSQGRGTVLLDSLWQERLQNPDWFPFKIVMLEGGNYQELIDDDDELLQNLKEEWGVEIYEAVTTALKEMNEYNRSGRYPVSELWNFKEKRKATLKDAIAYVSKSWKKLSVRGEEVEISS</sequence>
<organism evidence="1 2">
    <name type="scientific">Vaccinium darrowii</name>
    <dbReference type="NCBI Taxonomy" id="229202"/>
    <lineage>
        <taxon>Eukaryota</taxon>
        <taxon>Viridiplantae</taxon>
        <taxon>Streptophyta</taxon>
        <taxon>Embryophyta</taxon>
        <taxon>Tracheophyta</taxon>
        <taxon>Spermatophyta</taxon>
        <taxon>Magnoliopsida</taxon>
        <taxon>eudicotyledons</taxon>
        <taxon>Gunneridae</taxon>
        <taxon>Pentapetalae</taxon>
        <taxon>asterids</taxon>
        <taxon>Ericales</taxon>
        <taxon>Ericaceae</taxon>
        <taxon>Vaccinioideae</taxon>
        <taxon>Vaccinieae</taxon>
        <taxon>Vaccinium</taxon>
    </lineage>
</organism>
<accession>A0ACB7YT50</accession>
<keyword evidence="2" id="KW-1185">Reference proteome</keyword>
<dbReference type="EMBL" id="CM037153">
    <property type="protein sequence ID" value="KAH7856740.1"/>
    <property type="molecule type" value="Genomic_DNA"/>
</dbReference>
<protein>
    <submittedName>
        <fullName evidence="1">Uncharacterized protein</fullName>
    </submittedName>
</protein>